<dbReference type="InterPro" id="IPR016187">
    <property type="entry name" value="CTDL_fold"/>
</dbReference>
<organism evidence="3 4">
    <name type="scientific">Helicoverpa armigera</name>
    <name type="common">Cotton bollworm</name>
    <name type="synonym">Heliothis armigera</name>
    <dbReference type="NCBI Taxonomy" id="29058"/>
    <lineage>
        <taxon>Eukaryota</taxon>
        <taxon>Metazoa</taxon>
        <taxon>Ecdysozoa</taxon>
        <taxon>Arthropoda</taxon>
        <taxon>Hexapoda</taxon>
        <taxon>Insecta</taxon>
        <taxon>Pterygota</taxon>
        <taxon>Neoptera</taxon>
        <taxon>Endopterygota</taxon>
        <taxon>Lepidoptera</taxon>
        <taxon>Glossata</taxon>
        <taxon>Ditrysia</taxon>
        <taxon>Noctuoidea</taxon>
        <taxon>Noctuidae</taxon>
        <taxon>Heliothinae</taxon>
        <taxon>Helicoverpa</taxon>
    </lineage>
</organism>
<dbReference type="InterPro" id="IPR001304">
    <property type="entry name" value="C-type_lectin-like"/>
</dbReference>
<evidence type="ECO:0000259" key="2">
    <source>
        <dbReference type="PROSITE" id="PS50041"/>
    </source>
</evidence>
<reference evidence="3 4" key="1">
    <citation type="journal article" date="2017" name="BMC Biol.">
        <title>Genomic innovations, transcriptional plasticity and gene loss underlying the evolution and divergence of two highly polyphagous and invasive Helicoverpa pest species.</title>
        <authorList>
            <person name="Pearce S.L."/>
            <person name="Clarke D.F."/>
            <person name="East P.D."/>
            <person name="Elfekih S."/>
            <person name="Gordon K.H."/>
            <person name="Jermiin L.S."/>
            <person name="McGaughran A."/>
            <person name="Oakeshott J.G."/>
            <person name="Papanikolaou A."/>
            <person name="Perera O.P."/>
            <person name="Rane R.V."/>
            <person name="Richards S."/>
            <person name="Tay W.T."/>
            <person name="Walsh T.K."/>
            <person name="Anderson A."/>
            <person name="Anderson C.J."/>
            <person name="Asgari S."/>
            <person name="Board P.G."/>
            <person name="Bretschneider A."/>
            <person name="Campbell P.M."/>
            <person name="Chertemps T."/>
            <person name="Christeller J.T."/>
            <person name="Coppin C.W."/>
            <person name="Downes S.J."/>
            <person name="Duan G."/>
            <person name="Farnsworth C.A."/>
            <person name="Good R.T."/>
            <person name="Han L.B."/>
            <person name="Han Y.C."/>
            <person name="Hatje K."/>
            <person name="Horne I."/>
            <person name="Huang Y.P."/>
            <person name="Hughes D.S."/>
            <person name="Jacquin-Joly E."/>
            <person name="James W."/>
            <person name="Jhangiani S."/>
            <person name="Kollmar M."/>
            <person name="Kuwar S.S."/>
            <person name="Li S."/>
            <person name="Liu N.Y."/>
            <person name="Maibeche M.T."/>
            <person name="Miller J.R."/>
            <person name="Montagne N."/>
            <person name="Perry T."/>
            <person name="Qu J."/>
            <person name="Song S.V."/>
            <person name="Sutton G.G."/>
            <person name="Vogel H."/>
            <person name="Walenz B.P."/>
            <person name="Xu W."/>
            <person name="Zhang H.J."/>
            <person name="Zou Z."/>
            <person name="Batterham P."/>
            <person name="Edwards O.R."/>
            <person name="Feyereisen R."/>
            <person name="Gibbs R.A."/>
            <person name="Heckel D.G."/>
            <person name="McGrath A."/>
            <person name="Robin C."/>
            <person name="Scherer S.E."/>
            <person name="Worley K.C."/>
            <person name="Wu Y.D."/>
        </authorList>
    </citation>
    <scope>NUCLEOTIDE SEQUENCE [LARGE SCALE GENOMIC DNA]</scope>
    <source>
        <strain evidence="3">Harm_GR_Male_#8</strain>
        <tissue evidence="3">Whole organism</tissue>
    </source>
</reference>
<evidence type="ECO:0000313" key="3">
    <source>
        <dbReference type="EMBL" id="PZC71506.1"/>
    </source>
</evidence>
<dbReference type="Pfam" id="PF00059">
    <property type="entry name" value="Lectin_C"/>
    <property type="match status" value="2"/>
</dbReference>
<dbReference type="Gene3D" id="3.10.100.10">
    <property type="entry name" value="Mannose-Binding Protein A, subunit A"/>
    <property type="match status" value="2"/>
</dbReference>
<dbReference type="Proteomes" id="UP000249218">
    <property type="component" value="Unassembled WGS sequence"/>
</dbReference>
<sequence>MITLYLVCLSFLLITTDSVLSKPQYLFSYEAEGWLKLHKFPTTWEQAFLRCHYEGAVLASPLDLRLVHALRSTMAQNGVHGHIFLGTHNSHSGDDFVSVEGVPMSDMEINWAPQTNPDVSGLCLTMAINGPSQYMNVTSCKDSLPYICYRKLNNSTMNECGTFDDAYHLNKRTGSCYKVHFDKKTWYHAYEICAAEGGHLVVINNKEEALVIKDMFPVLPSDKINKWEQFHIGMRAYGNQRTWVTLNGERLEDVFNDWDPGQPDNMSGKQHHATFIRAGTLDDGNSETKAKFVCEKSPKVELFEPSPLQYSEISGKAERY</sequence>
<accession>A0A2W1BF95</accession>
<feature type="chain" id="PRO_5015854431" description="C-type lectin domain-containing protein" evidence="1">
    <location>
        <begin position="22"/>
        <end position="320"/>
    </location>
</feature>
<dbReference type="SMART" id="SM00034">
    <property type="entry name" value="CLECT"/>
    <property type="match status" value="2"/>
</dbReference>
<keyword evidence="4" id="KW-1185">Reference proteome</keyword>
<evidence type="ECO:0000256" key="1">
    <source>
        <dbReference type="SAM" id="SignalP"/>
    </source>
</evidence>
<feature type="signal peptide" evidence="1">
    <location>
        <begin position="1"/>
        <end position="21"/>
    </location>
</feature>
<dbReference type="PROSITE" id="PS50041">
    <property type="entry name" value="C_TYPE_LECTIN_2"/>
    <property type="match status" value="2"/>
</dbReference>
<keyword evidence="1" id="KW-0732">Signal</keyword>
<dbReference type="SMR" id="A0A2W1BF95"/>
<feature type="domain" description="C-type lectin" evidence="2">
    <location>
        <begin position="172"/>
        <end position="295"/>
    </location>
</feature>
<dbReference type="InterPro" id="IPR050111">
    <property type="entry name" value="C-type_lectin/snaclec_domain"/>
</dbReference>
<gene>
    <name evidence="3" type="primary">HaOG213214</name>
    <name evidence="3" type="ORF">B5X24_HaOG213214</name>
</gene>
<dbReference type="SUPFAM" id="SSF56436">
    <property type="entry name" value="C-type lectin-like"/>
    <property type="match status" value="2"/>
</dbReference>
<protein>
    <recommendedName>
        <fullName evidence="2">C-type lectin domain-containing protein</fullName>
    </recommendedName>
</protein>
<proteinExistence type="predicted"/>
<name>A0A2W1BF95_HELAM</name>
<dbReference type="AlphaFoldDB" id="A0A2W1BF95"/>
<dbReference type="PANTHER" id="PTHR22803">
    <property type="entry name" value="MANNOSE, PHOSPHOLIPASE, LECTIN RECEPTOR RELATED"/>
    <property type="match status" value="1"/>
</dbReference>
<dbReference type="InterPro" id="IPR016186">
    <property type="entry name" value="C-type_lectin-like/link_sf"/>
</dbReference>
<dbReference type="CDD" id="cd00037">
    <property type="entry name" value="CLECT"/>
    <property type="match status" value="2"/>
</dbReference>
<feature type="domain" description="C-type lectin" evidence="2">
    <location>
        <begin position="29"/>
        <end position="149"/>
    </location>
</feature>
<evidence type="ECO:0000313" key="4">
    <source>
        <dbReference type="Proteomes" id="UP000249218"/>
    </source>
</evidence>
<dbReference type="EMBL" id="KZ150306">
    <property type="protein sequence ID" value="PZC71506.1"/>
    <property type="molecule type" value="Genomic_DNA"/>
</dbReference>
<dbReference type="OrthoDB" id="7357196at2759"/>